<sequence length="261" mass="30960">MNLLKYYKEIINQTEVPSQLHKIQLAIGNKERLTAEQKVILFDLVNEKFQKNTQQEIIQHILKKINKETNIVKLQVYIKDKIANNKDLTSQQKYELHNVHNEKIRNLCENTEMIRNDNKNQLYDLILDLIKNKLLNTKLQELQQPPKHPQEKHPIKEVKSNNPTTSSNKADQKHNLAEINFKKTKIDKMKKLIALLNNYLYKEPRKKAMISKERLRKHNAFRKLRKHSMIFVKASELSFNNPFMFSEEKIDEIASIKVIID</sequence>
<name>A0A9N9J685_9GLOM</name>
<feature type="compositionally biased region" description="Basic and acidic residues" evidence="1">
    <location>
        <begin position="148"/>
        <end position="159"/>
    </location>
</feature>
<evidence type="ECO:0000313" key="3">
    <source>
        <dbReference type="Proteomes" id="UP000789759"/>
    </source>
</evidence>
<comment type="caution">
    <text evidence="2">The sequence shown here is derived from an EMBL/GenBank/DDBJ whole genome shotgun (WGS) entry which is preliminary data.</text>
</comment>
<keyword evidence="3" id="KW-1185">Reference proteome</keyword>
<organism evidence="2 3">
    <name type="scientific">Cetraspora pellucida</name>
    <dbReference type="NCBI Taxonomy" id="1433469"/>
    <lineage>
        <taxon>Eukaryota</taxon>
        <taxon>Fungi</taxon>
        <taxon>Fungi incertae sedis</taxon>
        <taxon>Mucoromycota</taxon>
        <taxon>Glomeromycotina</taxon>
        <taxon>Glomeromycetes</taxon>
        <taxon>Diversisporales</taxon>
        <taxon>Gigasporaceae</taxon>
        <taxon>Cetraspora</taxon>
    </lineage>
</organism>
<accession>A0A9N9J685</accession>
<evidence type="ECO:0000256" key="1">
    <source>
        <dbReference type="SAM" id="MobiDB-lite"/>
    </source>
</evidence>
<dbReference type="Proteomes" id="UP000789759">
    <property type="component" value="Unassembled WGS sequence"/>
</dbReference>
<evidence type="ECO:0000313" key="2">
    <source>
        <dbReference type="EMBL" id="CAG8766435.1"/>
    </source>
</evidence>
<dbReference type="EMBL" id="CAJVQA010020931">
    <property type="protein sequence ID" value="CAG8766435.1"/>
    <property type="molecule type" value="Genomic_DNA"/>
</dbReference>
<feature type="compositionally biased region" description="Polar residues" evidence="1">
    <location>
        <begin position="160"/>
        <end position="169"/>
    </location>
</feature>
<gene>
    <name evidence="2" type="ORF">CPELLU_LOCUS15610</name>
</gene>
<feature type="region of interest" description="Disordered" evidence="1">
    <location>
        <begin position="142"/>
        <end position="172"/>
    </location>
</feature>
<protein>
    <submittedName>
        <fullName evidence="2">17035_t:CDS:1</fullName>
    </submittedName>
</protein>
<dbReference type="OrthoDB" id="2493653at2759"/>
<proteinExistence type="predicted"/>
<dbReference type="AlphaFoldDB" id="A0A9N9J685"/>
<reference evidence="2" key="1">
    <citation type="submission" date="2021-06" db="EMBL/GenBank/DDBJ databases">
        <authorList>
            <person name="Kallberg Y."/>
            <person name="Tangrot J."/>
            <person name="Rosling A."/>
        </authorList>
    </citation>
    <scope>NUCLEOTIDE SEQUENCE</scope>
    <source>
        <strain evidence="2">FL966</strain>
    </source>
</reference>
<feature type="non-terminal residue" evidence="2">
    <location>
        <position position="261"/>
    </location>
</feature>